<dbReference type="AlphaFoldDB" id="S3CI23"/>
<dbReference type="OrthoDB" id="5819582at2759"/>
<feature type="transmembrane region" description="Helical" evidence="1">
    <location>
        <begin position="153"/>
        <end position="177"/>
    </location>
</feature>
<keyword evidence="1" id="KW-0472">Membrane</keyword>
<dbReference type="EMBL" id="KE145372">
    <property type="protein sequence ID" value="EPE24914.1"/>
    <property type="molecule type" value="Genomic_DNA"/>
</dbReference>
<feature type="transmembrane region" description="Helical" evidence="1">
    <location>
        <begin position="301"/>
        <end position="318"/>
    </location>
</feature>
<dbReference type="PANTHER" id="PTHR23028">
    <property type="entry name" value="ACETYLTRANSFERASE"/>
    <property type="match status" value="1"/>
</dbReference>
<gene>
    <name evidence="3" type="ORF">GLAREA_11495</name>
</gene>
<sequence length="479" mass="56091">MSPGPGHESIFQDDNQATRSRLSRFKDSFIPLITPAILNKSPRKQLHPTAYLDGLRGFAAFLVYWQHHQVWARVAISAGHIFENGFGYDGQYYFACIPFIRILFTGGHVAVTTFFVISGYVLSMKPLKCIHAKEYTKLEDSVASALFRRWLRLYIPAIGTTFAYFTIWHVFGIWTAYPKHQDTYLGEVYNWYLQFKKMSWVFQNEKPGESWFEYNFHLWSIPTEFRGSVVIYSLQIAISRCTRNARLAVQVALMFYFLFIVDGWFCAMFIGGMFICDLELLAQNNNLPSFFSIFQKHKTRIFQFLFIFAIYLSGVPSYNPFDMRIIQSTPGWYYLSLLRARVMNDYKWFYLFWSSMFIVSSIPHLPWFRKFLESRFCQYLGRISFALYLVHGPILWTLADRMYAVVGWLREDRNEGLKPYENLFPVSKKGPLGLELAFLVPHLVILPFTFWVAEIATKVFDEPSVKISHWAYRKGLGKA</sequence>
<dbReference type="InterPro" id="IPR050879">
    <property type="entry name" value="Acyltransferase_3"/>
</dbReference>
<dbReference type="Pfam" id="PF01757">
    <property type="entry name" value="Acyl_transf_3"/>
    <property type="match status" value="1"/>
</dbReference>
<keyword evidence="4" id="KW-1185">Reference proteome</keyword>
<feature type="transmembrane region" description="Helical" evidence="1">
    <location>
        <begin position="92"/>
        <end position="122"/>
    </location>
</feature>
<keyword evidence="1" id="KW-0812">Transmembrane</keyword>
<feature type="transmembrane region" description="Helical" evidence="1">
    <location>
        <begin position="253"/>
        <end position="280"/>
    </location>
</feature>
<dbReference type="eggNOG" id="ENOG502SHP9">
    <property type="taxonomic scope" value="Eukaryota"/>
</dbReference>
<name>S3CI23_GLAL2</name>
<evidence type="ECO:0000313" key="3">
    <source>
        <dbReference type="EMBL" id="EPE24914.1"/>
    </source>
</evidence>
<protein>
    <recommendedName>
        <fullName evidence="2">Acyltransferase 3 domain-containing protein</fullName>
    </recommendedName>
</protein>
<reference evidence="3 4" key="1">
    <citation type="journal article" date="2013" name="BMC Genomics">
        <title>Genomics-driven discovery of the pneumocandin biosynthetic gene cluster in the fungus Glarea lozoyensis.</title>
        <authorList>
            <person name="Chen L."/>
            <person name="Yue Q."/>
            <person name="Zhang X."/>
            <person name="Xiang M."/>
            <person name="Wang C."/>
            <person name="Li S."/>
            <person name="Che Y."/>
            <person name="Ortiz-Lopez F.J."/>
            <person name="Bills G.F."/>
            <person name="Liu X."/>
            <person name="An Z."/>
        </authorList>
    </citation>
    <scope>NUCLEOTIDE SEQUENCE [LARGE SCALE GENOMIC DNA]</scope>
    <source>
        <strain evidence="4">ATCC 20868 / MF5171</strain>
    </source>
</reference>
<dbReference type="Proteomes" id="UP000016922">
    <property type="component" value="Unassembled WGS sequence"/>
</dbReference>
<dbReference type="KEGG" id="glz:GLAREA_11495"/>
<organism evidence="3 4">
    <name type="scientific">Glarea lozoyensis (strain ATCC 20868 / MF5171)</name>
    <dbReference type="NCBI Taxonomy" id="1116229"/>
    <lineage>
        <taxon>Eukaryota</taxon>
        <taxon>Fungi</taxon>
        <taxon>Dikarya</taxon>
        <taxon>Ascomycota</taxon>
        <taxon>Pezizomycotina</taxon>
        <taxon>Leotiomycetes</taxon>
        <taxon>Helotiales</taxon>
        <taxon>Helotiaceae</taxon>
        <taxon>Glarea</taxon>
    </lineage>
</organism>
<proteinExistence type="predicted"/>
<accession>S3CI23</accession>
<dbReference type="HOGENOM" id="CLU_005679_13_3_1"/>
<dbReference type="GO" id="GO:0016747">
    <property type="term" value="F:acyltransferase activity, transferring groups other than amino-acyl groups"/>
    <property type="evidence" value="ECO:0007669"/>
    <property type="project" value="InterPro"/>
</dbReference>
<evidence type="ECO:0000256" key="1">
    <source>
        <dbReference type="SAM" id="Phobius"/>
    </source>
</evidence>
<dbReference type="InterPro" id="IPR002656">
    <property type="entry name" value="Acyl_transf_3_dom"/>
</dbReference>
<feature type="domain" description="Acyltransferase 3" evidence="2">
    <location>
        <begin position="50"/>
        <end position="405"/>
    </location>
</feature>
<evidence type="ECO:0000259" key="2">
    <source>
        <dbReference type="Pfam" id="PF01757"/>
    </source>
</evidence>
<dbReference type="RefSeq" id="XP_008087829.1">
    <property type="nucleotide sequence ID" value="XM_008089638.1"/>
</dbReference>
<dbReference type="PANTHER" id="PTHR23028:SF125">
    <property type="entry name" value="ACYLTRANSFERASE"/>
    <property type="match status" value="1"/>
</dbReference>
<dbReference type="GeneID" id="19470536"/>
<evidence type="ECO:0000313" key="4">
    <source>
        <dbReference type="Proteomes" id="UP000016922"/>
    </source>
</evidence>
<feature type="transmembrane region" description="Helical" evidence="1">
    <location>
        <begin position="348"/>
        <end position="367"/>
    </location>
</feature>
<keyword evidence="1" id="KW-1133">Transmembrane helix</keyword>
<feature type="transmembrane region" description="Helical" evidence="1">
    <location>
        <begin position="379"/>
        <end position="399"/>
    </location>
</feature>
<feature type="transmembrane region" description="Helical" evidence="1">
    <location>
        <begin position="432"/>
        <end position="453"/>
    </location>
</feature>